<feature type="signal peptide" evidence="1">
    <location>
        <begin position="1"/>
        <end position="29"/>
    </location>
</feature>
<dbReference type="Gene3D" id="3.40.50.1240">
    <property type="entry name" value="Phosphoglycerate mutase-like"/>
    <property type="match status" value="1"/>
</dbReference>
<comment type="caution">
    <text evidence="2">The sequence shown here is derived from an EMBL/GenBank/DDBJ whole genome shotgun (WGS) entry which is preliminary data.</text>
</comment>
<organism evidence="2 3">
    <name type="scientific">Pontibacter populi</name>
    <dbReference type="NCBI Taxonomy" id="890055"/>
    <lineage>
        <taxon>Bacteria</taxon>
        <taxon>Pseudomonadati</taxon>
        <taxon>Bacteroidota</taxon>
        <taxon>Cytophagia</taxon>
        <taxon>Cytophagales</taxon>
        <taxon>Hymenobacteraceae</taxon>
        <taxon>Pontibacter</taxon>
    </lineage>
</organism>
<sequence>MKLPFYFKFVLALLIGLAWSCNQSTDSVAADNGDKARAVTTIYVVRHAEKLTTDPKDQDPALTPEGEARAKALVTYLDSKPVDAVYSTKYKRNNLTIKPLADTRKLPVNTYEGHDFEGLKKQIMQNYAGKTVVVVGHSNTILPIVEALGAKKPFTEVPDSKYDHIFKVTIQADSTATVEAGTYGAATN</sequence>
<evidence type="ECO:0000313" key="2">
    <source>
        <dbReference type="EMBL" id="MER2995998.1"/>
    </source>
</evidence>
<name>A0ABV1RNQ5_9BACT</name>
<keyword evidence="2" id="KW-0378">Hydrolase</keyword>
<evidence type="ECO:0000256" key="1">
    <source>
        <dbReference type="SAM" id="SignalP"/>
    </source>
</evidence>
<dbReference type="CDD" id="cd07040">
    <property type="entry name" value="HP"/>
    <property type="match status" value="1"/>
</dbReference>
<proteinExistence type="predicted"/>
<accession>A0ABV1RNQ5</accession>
<dbReference type="GO" id="GO:0016787">
    <property type="term" value="F:hydrolase activity"/>
    <property type="evidence" value="ECO:0007669"/>
    <property type="project" value="UniProtKB-KW"/>
</dbReference>
<dbReference type="Pfam" id="PF00300">
    <property type="entry name" value="His_Phos_1"/>
    <property type="match status" value="1"/>
</dbReference>
<gene>
    <name evidence="2" type="ORF">ABS362_00485</name>
</gene>
<keyword evidence="3" id="KW-1185">Reference proteome</keyword>
<dbReference type="EC" id="3.1.3.-" evidence="2"/>
<dbReference type="EMBL" id="JBEOKT010000001">
    <property type="protein sequence ID" value="MER2995998.1"/>
    <property type="molecule type" value="Genomic_DNA"/>
</dbReference>
<protein>
    <submittedName>
        <fullName evidence="2">Histidine phosphatase family protein</fullName>
        <ecNumber evidence="2">3.1.3.-</ecNumber>
    </submittedName>
</protein>
<feature type="chain" id="PRO_5046907700" evidence="1">
    <location>
        <begin position="30"/>
        <end position="188"/>
    </location>
</feature>
<keyword evidence="1" id="KW-0732">Signal</keyword>
<evidence type="ECO:0000313" key="3">
    <source>
        <dbReference type="Proteomes" id="UP001476807"/>
    </source>
</evidence>
<dbReference type="SUPFAM" id="SSF53254">
    <property type="entry name" value="Phosphoglycerate mutase-like"/>
    <property type="match status" value="1"/>
</dbReference>
<reference evidence="2 3" key="1">
    <citation type="submission" date="2024-06" db="EMBL/GenBank/DDBJ databases">
        <title>Pontibacter populi HYL7-15.</title>
        <authorList>
            <person name="Kim M.K."/>
        </authorList>
    </citation>
    <scope>NUCLEOTIDE SEQUENCE [LARGE SCALE GENOMIC DNA]</scope>
    <source>
        <strain evidence="2 3">HYL7-15</strain>
    </source>
</reference>
<dbReference type="Proteomes" id="UP001476807">
    <property type="component" value="Unassembled WGS sequence"/>
</dbReference>
<dbReference type="RefSeq" id="WP_350410055.1">
    <property type="nucleotide sequence ID" value="NZ_JBEOKT010000001.1"/>
</dbReference>
<dbReference type="InterPro" id="IPR013078">
    <property type="entry name" value="His_Pase_superF_clade-1"/>
</dbReference>
<dbReference type="InterPro" id="IPR029033">
    <property type="entry name" value="His_PPase_superfam"/>
</dbReference>